<dbReference type="Gene3D" id="3.40.50.880">
    <property type="match status" value="1"/>
</dbReference>
<keyword evidence="1" id="KW-0472">Membrane</keyword>
<accession>A0A5C6A074</accession>
<reference evidence="3 4" key="1">
    <citation type="submission" date="2019-02" db="EMBL/GenBank/DDBJ databases">
        <title>Deep-cultivation of Planctomycetes and their phenomic and genomic characterization uncovers novel biology.</title>
        <authorList>
            <person name="Wiegand S."/>
            <person name="Jogler M."/>
            <person name="Boedeker C."/>
            <person name="Pinto D."/>
            <person name="Vollmers J."/>
            <person name="Rivas-Marin E."/>
            <person name="Kohn T."/>
            <person name="Peeters S.H."/>
            <person name="Heuer A."/>
            <person name="Rast P."/>
            <person name="Oberbeckmann S."/>
            <person name="Bunk B."/>
            <person name="Jeske O."/>
            <person name="Meyerdierks A."/>
            <person name="Storesund J.E."/>
            <person name="Kallscheuer N."/>
            <person name="Luecker S."/>
            <person name="Lage O.M."/>
            <person name="Pohl T."/>
            <person name="Merkel B.J."/>
            <person name="Hornburger P."/>
            <person name="Mueller R.-W."/>
            <person name="Bruemmer F."/>
            <person name="Labrenz M."/>
            <person name="Spormann A.M."/>
            <person name="Op Den Camp H."/>
            <person name="Overmann J."/>
            <person name="Amann R."/>
            <person name="Jetten M.S.M."/>
            <person name="Mascher T."/>
            <person name="Medema M.H."/>
            <person name="Devos D.P."/>
            <person name="Kaster A.-K."/>
            <person name="Ovreas L."/>
            <person name="Rohde M."/>
            <person name="Galperin M.Y."/>
            <person name="Jogler C."/>
        </authorList>
    </citation>
    <scope>NUCLEOTIDE SEQUENCE [LARGE SCALE GENOMIC DNA]</scope>
    <source>
        <strain evidence="3 4">Pla52n</strain>
    </source>
</reference>
<dbReference type="PANTHER" id="PTHR37464">
    <property type="entry name" value="BLL2463 PROTEIN"/>
    <property type="match status" value="1"/>
</dbReference>
<feature type="transmembrane region" description="Helical" evidence="1">
    <location>
        <begin position="84"/>
        <end position="107"/>
    </location>
</feature>
<dbReference type="Pfam" id="PF07584">
    <property type="entry name" value="BatA"/>
    <property type="match status" value="1"/>
</dbReference>
<keyword evidence="4" id="KW-1185">Reference proteome</keyword>
<feature type="transmembrane region" description="Helical" evidence="1">
    <location>
        <begin position="6"/>
        <end position="25"/>
    </location>
</feature>
<dbReference type="OrthoDB" id="242438at2"/>
<dbReference type="AlphaFoldDB" id="A0A5C6A074"/>
<evidence type="ECO:0000256" key="1">
    <source>
        <dbReference type="SAM" id="Phobius"/>
    </source>
</evidence>
<keyword evidence="1" id="KW-1133">Transmembrane helix</keyword>
<name>A0A5C6A074_9BACT</name>
<organism evidence="3 4">
    <name type="scientific">Stieleria varia</name>
    <dbReference type="NCBI Taxonomy" id="2528005"/>
    <lineage>
        <taxon>Bacteria</taxon>
        <taxon>Pseudomonadati</taxon>
        <taxon>Planctomycetota</taxon>
        <taxon>Planctomycetia</taxon>
        <taxon>Pirellulales</taxon>
        <taxon>Pirellulaceae</taxon>
        <taxon>Stieleria</taxon>
    </lineage>
</organism>
<dbReference type="EMBL" id="SJPN01000009">
    <property type="protein sequence ID" value="TWT93222.1"/>
    <property type="molecule type" value="Genomic_DNA"/>
</dbReference>
<feature type="domain" description="Aerotolerance regulator N-terminal" evidence="2">
    <location>
        <begin position="1"/>
        <end position="76"/>
    </location>
</feature>
<dbReference type="InterPro" id="IPR024163">
    <property type="entry name" value="Aerotolerance_reg_N"/>
</dbReference>
<dbReference type="RefSeq" id="WP_146522849.1">
    <property type="nucleotide sequence ID" value="NZ_CP151726.1"/>
</dbReference>
<comment type="caution">
    <text evidence="3">The sequence shown here is derived from an EMBL/GenBank/DDBJ whole genome shotgun (WGS) entry which is preliminary data.</text>
</comment>
<dbReference type="Proteomes" id="UP000320176">
    <property type="component" value="Unassembled WGS sequence"/>
</dbReference>
<evidence type="ECO:0000313" key="3">
    <source>
        <dbReference type="EMBL" id="TWT93222.1"/>
    </source>
</evidence>
<keyword evidence="1" id="KW-0812">Transmembrane</keyword>
<feature type="transmembrane region" description="Helical" evidence="1">
    <location>
        <begin position="56"/>
        <end position="78"/>
    </location>
</feature>
<dbReference type="InterPro" id="IPR036465">
    <property type="entry name" value="vWFA_dom_sf"/>
</dbReference>
<dbReference type="SUPFAM" id="SSF52317">
    <property type="entry name" value="Class I glutamine amidotransferase-like"/>
    <property type="match status" value="1"/>
</dbReference>
<sequence length="843" mass="90873">MTFLNASLIFGTLAIAVPIVLHFIARREPRQIVFPSVRLLVRRVESNRSKLRIRRWWLLALRILALAVLAIALARPAIHRALSMTWLTIGLLAVIGVALLVMASVALARNQGRATAMGLGIGAAALLAIASIWGIYTAASGARPSIDNSQPVALAIVLDNSPTSAWQTPDDDRITRLRAVADELIATLPATSRIAVIDRSSTPAAFSLDIASAVSKVAQLRPLEITQPIESRLDAAKRLLETSDLSMRHVVLVTDLSTSTYDANTDKSVNSGDSTDTVPALVGQFGGDSAIGLSVMDLGEFRGNNRSLSLPVISDQTPPPGSPVPISTTIAVDPLSPASADEAPPQDTDATQSVTVELQLYQNDPSLPVLRDGRIVRPATKSVDRRSVEVSINQPVEIRLTVPPLQSGQHHGVVRLIGGDAMPLDDAAYFTLNVLPPISLLLVGNDDDESSVISDVITATPGPDAPVPEYAIQRISYADLPVARLSDFPAIILLDPPRETLADDSLQDFVASGGNVFVCLGESVGNDPLSVPYLPELVRRWRVPRPGSFLQTINASHPVLAIFEDLSGGVPWSDFRIHQYWQIKRRTNDQVLMRMAGTEHPALLETSPTDGSGRWLILTTPLPDLAGKFAKWNELFSSEEAWPAFVLVRSIAQRICGRDETNSTSAVGSAASLRVSIPDSQQTNAETVRMQLFPPGDSVPVPIDVAISGADTQITETKESTDAAANSRSVVIRDVSRSGTYWLRGPGTQTGFSANLSRDRISTQRIDVTALDKRFGADAYDIIQSVDEIAWRDRQNQDRVLLRSPLMLLALAVFLLEQLLGNRFYSGSSTAGRTSGEPRKAAA</sequence>
<dbReference type="InterPro" id="IPR029062">
    <property type="entry name" value="Class_I_gatase-like"/>
</dbReference>
<evidence type="ECO:0000259" key="2">
    <source>
        <dbReference type="Pfam" id="PF07584"/>
    </source>
</evidence>
<proteinExistence type="predicted"/>
<protein>
    <recommendedName>
        <fullName evidence="2">Aerotolerance regulator N-terminal domain-containing protein</fullName>
    </recommendedName>
</protein>
<dbReference type="NCBIfam" id="TIGR02226">
    <property type="entry name" value="two_anch"/>
    <property type="match status" value="1"/>
</dbReference>
<evidence type="ECO:0000313" key="4">
    <source>
        <dbReference type="Proteomes" id="UP000320176"/>
    </source>
</evidence>
<dbReference type="Gene3D" id="3.40.50.410">
    <property type="entry name" value="von Willebrand factor, type A domain"/>
    <property type="match status" value="1"/>
</dbReference>
<dbReference type="PANTHER" id="PTHR37464:SF1">
    <property type="entry name" value="BLL2463 PROTEIN"/>
    <property type="match status" value="1"/>
</dbReference>
<gene>
    <name evidence="3" type="ORF">Pla52n_58790</name>
</gene>
<feature type="transmembrane region" description="Helical" evidence="1">
    <location>
        <begin position="114"/>
        <end position="136"/>
    </location>
</feature>
<dbReference type="InterPro" id="IPR011933">
    <property type="entry name" value="Double_TM_dom"/>
</dbReference>